<dbReference type="InterPro" id="IPR000620">
    <property type="entry name" value="EamA_dom"/>
</dbReference>
<keyword evidence="6 8" id="KW-1133">Transmembrane helix</keyword>
<sequence>MTVTSPSTRGLTPVAPGISASGVLSSVGASVLFGLIFFLAAALDPLDAVQIFSWRVVALVIVLALVFSALRLWSDVRGVLTRLRRRPALVGVVLVNSAMLAVQQWLFGWAPQAGRGLEVALGYLLLPLAMVVLGVFLYRERLTPLLVASVSTAAVGVAAAVFVAGGLAWPTLLVALGFPLYFAVRRSARLDGEGALLVELLAMLPFAVWTLHRKQAWDPLVARPGLVWPLVLFGVVSGIALILYFRAARLLPFGLFGLLSYLEPVLLVIVAVTLLGETLTPVDAVVYGPIVLALALLALASRRARAGAGDGRSP</sequence>
<name>A0ABW0EXX8_9PSEU</name>
<dbReference type="EMBL" id="JBHSKF010000022">
    <property type="protein sequence ID" value="MFC5291193.1"/>
    <property type="molecule type" value="Genomic_DNA"/>
</dbReference>
<accession>A0ABW0EXX8</accession>
<evidence type="ECO:0000256" key="6">
    <source>
        <dbReference type="ARBA" id="ARBA00022989"/>
    </source>
</evidence>
<organism evidence="10 11">
    <name type="scientific">Actinokineospora guangxiensis</name>
    <dbReference type="NCBI Taxonomy" id="1490288"/>
    <lineage>
        <taxon>Bacteria</taxon>
        <taxon>Bacillati</taxon>
        <taxon>Actinomycetota</taxon>
        <taxon>Actinomycetes</taxon>
        <taxon>Pseudonocardiales</taxon>
        <taxon>Pseudonocardiaceae</taxon>
        <taxon>Actinokineospora</taxon>
    </lineage>
</organism>
<keyword evidence="4" id="KW-1003">Cell membrane</keyword>
<reference evidence="11" key="1">
    <citation type="journal article" date="2019" name="Int. J. Syst. Evol. Microbiol.">
        <title>The Global Catalogue of Microorganisms (GCM) 10K type strain sequencing project: providing services to taxonomists for standard genome sequencing and annotation.</title>
        <authorList>
            <consortium name="The Broad Institute Genomics Platform"/>
            <consortium name="The Broad Institute Genome Sequencing Center for Infectious Disease"/>
            <person name="Wu L."/>
            <person name="Ma J."/>
        </authorList>
    </citation>
    <scope>NUCLEOTIDE SEQUENCE [LARGE SCALE GENOMIC DNA]</scope>
    <source>
        <strain evidence="11">CCUG 59778</strain>
    </source>
</reference>
<proteinExistence type="inferred from homology"/>
<protein>
    <submittedName>
        <fullName evidence="10">EamA family transporter RarD</fullName>
    </submittedName>
</protein>
<dbReference type="RefSeq" id="WP_378251104.1">
    <property type="nucleotide sequence ID" value="NZ_JBHSKF010000022.1"/>
</dbReference>
<evidence type="ECO:0000313" key="11">
    <source>
        <dbReference type="Proteomes" id="UP001596157"/>
    </source>
</evidence>
<comment type="caution">
    <text evidence="10">The sequence shown here is derived from an EMBL/GenBank/DDBJ whole genome shotgun (WGS) entry which is preliminary data.</text>
</comment>
<evidence type="ECO:0000256" key="7">
    <source>
        <dbReference type="ARBA" id="ARBA00023136"/>
    </source>
</evidence>
<dbReference type="InterPro" id="IPR004626">
    <property type="entry name" value="RarD"/>
</dbReference>
<feature type="transmembrane region" description="Helical" evidence="8">
    <location>
        <begin position="168"/>
        <end position="184"/>
    </location>
</feature>
<gene>
    <name evidence="10" type="primary">rarD</name>
    <name evidence="10" type="ORF">ACFPM7_29435</name>
</gene>
<evidence type="ECO:0000256" key="1">
    <source>
        <dbReference type="ARBA" id="ARBA00004651"/>
    </source>
</evidence>
<feature type="transmembrane region" description="Helical" evidence="8">
    <location>
        <begin position="119"/>
        <end position="138"/>
    </location>
</feature>
<keyword evidence="7 8" id="KW-0472">Membrane</keyword>
<feature type="transmembrane region" description="Helical" evidence="8">
    <location>
        <begin position="225"/>
        <end position="245"/>
    </location>
</feature>
<evidence type="ECO:0000256" key="2">
    <source>
        <dbReference type="ARBA" id="ARBA00007362"/>
    </source>
</evidence>
<evidence type="ECO:0000256" key="5">
    <source>
        <dbReference type="ARBA" id="ARBA00022692"/>
    </source>
</evidence>
<evidence type="ECO:0000256" key="4">
    <source>
        <dbReference type="ARBA" id="ARBA00022475"/>
    </source>
</evidence>
<dbReference type="SUPFAM" id="SSF103481">
    <property type="entry name" value="Multidrug resistance efflux transporter EmrE"/>
    <property type="match status" value="1"/>
</dbReference>
<feature type="transmembrane region" description="Helical" evidence="8">
    <location>
        <begin position="52"/>
        <end position="74"/>
    </location>
</feature>
<evidence type="ECO:0000259" key="9">
    <source>
        <dbReference type="Pfam" id="PF00892"/>
    </source>
</evidence>
<keyword evidence="3" id="KW-0813">Transport</keyword>
<feature type="transmembrane region" description="Helical" evidence="8">
    <location>
        <begin position="250"/>
        <end position="272"/>
    </location>
</feature>
<keyword evidence="11" id="KW-1185">Reference proteome</keyword>
<dbReference type="NCBIfam" id="TIGR00688">
    <property type="entry name" value="rarD"/>
    <property type="match status" value="1"/>
</dbReference>
<feature type="domain" description="EamA" evidence="9">
    <location>
        <begin position="196"/>
        <end position="298"/>
    </location>
</feature>
<evidence type="ECO:0000256" key="3">
    <source>
        <dbReference type="ARBA" id="ARBA00022448"/>
    </source>
</evidence>
<feature type="transmembrane region" description="Helical" evidence="8">
    <location>
        <begin position="196"/>
        <end position="213"/>
    </location>
</feature>
<dbReference type="Gene3D" id="1.10.3730.20">
    <property type="match status" value="1"/>
</dbReference>
<feature type="transmembrane region" description="Helical" evidence="8">
    <location>
        <begin position="86"/>
        <end position="107"/>
    </location>
</feature>
<evidence type="ECO:0000256" key="8">
    <source>
        <dbReference type="SAM" id="Phobius"/>
    </source>
</evidence>
<feature type="transmembrane region" description="Helical" evidence="8">
    <location>
        <begin position="145"/>
        <end position="162"/>
    </location>
</feature>
<dbReference type="Pfam" id="PF00892">
    <property type="entry name" value="EamA"/>
    <property type="match status" value="1"/>
</dbReference>
<comment type="similarity">
    <text evidence="2">Belongs to the EamA transporter family.</text>
</comment>
<evidence type="ECO:0000313" key="10">
    <source>
        <dbReference type="EMBL" id="MFC5291193.1"/>
    </source>
</evidence>
<feature type="transmembrane region" description="Helical" evidence="8">
    <location>
        <begin position="21"/>
        <end position="40"/>
    </location>
</feature>
<feature type="transmembrane region" description="Helical" evidence="8">
    <location>
        <begin position="284"/>
        <end position="300"/>
    </location>
</feature>
<comment type="subcellular location">
    <subcellularLocation>
        <location evidence="1">Cell membrane</location>
        <topology evidence="1">Multi-pass membrane protein</topology>
    </subcellularLocation>
</comment>
<dbReference type="InterPro" id="IPR037185">
    <property type="entry name" value="EmrE-like"/>
</dbReference>
<dbReference type="Proteomes" id="UP001596157">
    <property type="component" value="Unassembled WGS sequence"/>
</dbReference>
<keyword evidence="5 8" id="KW-0812">Transmembrane</keyword>